<evidence type="ECO:0000259" key="5">
    <source>
        <dbReference type="Pfam" id="PF01103"/>
    </source>
</evidence>
<comment type="caution">
    <text evidence="7">The sequence shown here is derived from an EMBL/GenBank/DDBJ whole genome shotgun (WGS) entry which is preliminary data.</text>
</comment>
<keyword evidence="3" id="KW-0812">Transmembrane</keyword>
<dbReference type="Pfam" id="PF01103">
    <property type="entry name" value="Omp85"/>
    <property type="match status" value="1"/>
</dbReference>
<evidence type="ECO:0000256" key="3">
    <source>
        <dbReference type="ARBA" id="ARBA00022692"/>
    </source>
</evidence>
<evidence type="ECO:0000259" key="6">
    <source>
        <dbReference type="Pfam" id="PF07244"/>
    </source>
</evidence>
<comment type="subcellular location">
    <subcellularLocation>
        <location evidence="1">Membrane</location>
    </subcellularLocation>
</comment>
<dbReference type="EMBL" id="DTLI01000100">
    <property type="protein sequence ID" value="HHS52005.1"/>
    <property type="molecule type" value="Genomic_DNA"/>
</dbReference>
<organism evidence="7">
    <name type="scientific">candidate division WOR-3 bacterium</name>
    <dbReference type="NCBI Taxonomy" id="2052148"/>
    <lineage>
        <taxon>Bacteria</taxon>
        <taxon>Bacteria division WOR-3</taxon>
    </lineage>
</organism>
<dbReference type="AlphaFoldDB" id="A0A7C6A8U5"/>
<keyword evidence="2" id="KW-1134">Transmembrane beta strand</keyword>
<evidence type="ECO:0000313" key="7">
    <source>
        <dbReference type="EMBL" id="HHS52005.1"/>
    </source>
</evidence>
<dbReference type="InterPro" id="IPR039910">
    <property type="entry name" value="D15-like"/>
</dbReference>
<dbReference type="GO" id="GO:0019867">
    <property type="term" value="C:outer membrane"/>
    <property type="evidence" value="ECO:0007669"/>
    <property type="project" value="InterPro"/>
</dbReference>
<dbReference type="Pfam" id="PF07244">
    <property type="entry name" value="POTRA"/>
    <property type="match status" value="1"/>
</dbReference>
<feature type="domain" description="Bacterial surface antigen (D15)" evidence="5">
    <location>
        <begin position="285"/>
        <end position="541"/>
    </location>
</feature>
<dbReference type="Gene3D" id="3.10.20.310">
    <property type="entry name" value="membrane protein fhac"/>
    <property type="match status" value="3"/>
</dbReference>
<evidence type="ECO:0000256" key="4">
    <source>
        <dbReference type="ARBA" id="ARBA00023136"/>
    </source>
</evidence>
<dbReference type="PANTHER" id="PTHR12815:SF18">
    <property type="entry name" value="SORTING AND ASSEMBLY MACHINERY COMPONENT 50 HOMOLOG"/>
    <property type="match status" value="1"/>
</dbReference>
<feature type="domain" description="POTRA" evidence="6">
    <location>
        <begin position="27"/>
        <end position="81"/>
    </location>
</feature>
<accession>A0A7C6A8U5</accession>
<evidence type="ECO:0000256" key="2">
    <source>
        <dbReference type="ARBA" id="ARBA00022452"/>
    </source>
</evidence>
<proteinExistence type="predicted"/>
<dbReference type="InterPro" id="IPR000184">
    <property type="entry name" value="Bac_surfAg_D15"/>
</dbReference>
<name>A0A7C6A8U5_UNCW3</name>
<dbReference type="Gene3D" id="2.40.160.50">
    <property type="entry name" value="membrane protein fhac: a member of the omp85/tpsb transporter family"/>
    <property type="match status" value="1"/>
</dbReference>
<evidence type="ECO:0000256" key="1">
    <source>
        <dbReference type="ARBA" id="ARBA00004370"/>
    </source>
</evidence>
<sequence length="555" mass="63622">MPGQALKNYPKILFWLLLSLSFADSLKIKRIEIVGNYHRKDLIKYLVSEIGNFLDSNRLKASFNLIQEKYAEKGFYWVAINPLIITKADGIVLRWEIKENQQAQIGGVTIIGNESINSLLLTERLKFTKGAFSQNTVEENINAVLAVYLDSGFPFCQIEPKNFRIADFRVFYTLQVTEGPKVIIRNVQFPGRFITKISVLKRIFGLGDNWVYSETKVKAGIKRLAKTNLLDILGYNIRREEKDYSLIIEVAEKKSNEIQGAFAFLPKTEEKPIEYSGFVWLNGKNLFGTMRQVKGSWLKNPMRTQYSLAYLEPFIFGYRMNLGGEINHETKDTTYAKTSVGLFSEIMIQANSILRFETGYELVVPGVSDLTQAQTYWVGQGLAFDTRNQVTNPTQGIYANFSNRIGRKTIPLKSYKLVAKTFFDSEIILPFTPKLNLALLLHCRNLYTQDSVLIYDLFYLGGAKSLRGYPEESFYSTRLFWLNNELRWLLTLKSWFFPFFDCAAFLKDGNYPIKMGYGFGLRVESKIGLFGIDYGIAFKENPLNGKIHLSLTSQF</sequence>
<protein>
    <submittedName>
        <fullName evidence="7">Uncharacterized protein</fullName>
    </submittedName>
</protein>
<dbReference type="PANTHER" id="PTHR12815">
    <property type="entry name" value="SORTING AND ASSEMBLY MACHINERY SAMM50 PROTEIN FAMILY MEMBER"/>
    <property type="match status" value="1"/>
</dbReference>
<reference evidence="7" key="1">
    <citation type="journal article" date="2020" name="mSystems">
        <title>Genome- and Community-Level Interaction Insights into Carbon Utilization and Element Cycling Functions of Hydrothermarchaeota in Hydrothermal Sediment.</title>
        <authorList>
            <person name="Zhou Z."/>
            <person name="Liu Y."/>
            <person name="Xu W."/>
            <person name="Pan J."/>
            <person name="Luo Z.H."/>
            <person name="Li M."/>
        </authorList>
    </citation>
    <scope>NUCLEOTIDE SEQUENCE [LARGE SCALE GENOMIC DNA]</scope>
    <source>
        <strain evidence="7">SpSt-876</strain>
    </source>
</reference>
<keyword evidence="4" id="KW-0472">Membrane</keyword>
<dbReference type="InterPro" id="IPR010827">
    <property type="entry name" value="BamA/TamA_POTRA"/>
</dbReference>
<gene>
    <name evidence="7" type="ORF">ENW73_03925</name>
</gene>